<dbReference type="RefSeq" id="WP_152592549.1">
    <property type="nucleotide sequence ID" value="NZ_CP045228.1"/>
</dbReference>
<protein>
    <submittedName>
        <fullName evidence="1">Uncharacterized protein</fullName>
    </submittedName>
</protein>
<name>A0A5P8WK90_9NOSO</name>
<dbReference type="EMBL" id="CP045228">
    <property type="protein sequence ID" value="QFS52279.1"/>
    <property type="molecule type" value="Genomic_DNA"/>
</dbReference>
<keyword evidence="2" id="KW-1185">Reference proteome</keyword>
<reference evidence="1 2" key="1">
    <citation type="submission" date="2019-10" db="EMBL/GenBank/DDBJ databases">
        <title>Genomic and transcriptomic insights into the perfect genentic adaptation of a filamentous nitrogen-fixing cyanobacterium to rice fields.</title>
        <authorList>
            <person name="Chen Z."/>
        </authorList>
    </citation>
    <scope>NUCLEOTIDE SEQUENCE [LARGE SCALE GENOMIC DNA]</scope>
    <source>
        <strain evidence="1">CCNUC1</strain>
    </source>
</reference>
<dbReference type="Proteomes" id="UP000326678">
    <property type="component" value="Chromosome pGXM01"/>
</dbReference>
<dbReference type="KEGG" id="nsh:GXM_09773"/>
<accession>A0A5P8WK90</accession>
<evidence type="ECO:0000313" key="2">
    <source>
        <dbReference type="Proteomes" id="UP000326678"/>
    </source>
</evidence>
<organism evidence="1 2">
    <name type="scientific">Nostoc sphaeroides CCNUC1</name>
    <dbReference type="NCBI Taxonomy" id="2653204"/>
    <lineage>
        <taxon>Bacteria</taxon>
        <taxon>Bacillati</taxon>
        <taxon>Cyanobacteriota</taxon>
        <taxon>Cyanophyceae</taxon>
        <taxon>Nostocales</taxon>
        <taxon>Nostocaceae</taxon>
        <taxon>Nostoc</taxon>
    </lineage>
</organism>
<sequence length="72" mass="8247">MGNTCELRGVMLEFENVEITNLLNCLSMRRNGLSGWREKVGQKAIAKRSVFRKQKKLTLIQHPGIINFRGCL</sequence>
<dbReference type="AlphaFoldDB" id="A0A5P8WK90"/>
<proteinExistence type="predicted"/>
<gene>
    <name evidence="1" type="ORF">GXM_09773</name>
</gene>
<evidence type="ECO:0000313" key="1">
    <source>
        <dbReference type="EMBL" id="QFS52279.1"/>
    </source>
</evidence>